<dbReference type="RefSeq" id="WP_173578494.1">
    <property type="nucleotide sequence ID" value="NZ_WOSW01000049.1"/>
</dbReference>
<name>A0ABX0KC88_9PROT</name>
<keyword evidence="5" id="KW-1185">Reference proteome</keyword>
<dbReference type="InterPro" id="IPR003736">
    <property type="entry name" value="PAAI_dom"/>
</dbReference>
<feature type="domain" description="Thioesterase" evidence="3">
    <location>
        <begin position="60"/>
        <end position="127"/>
    </location>
</feature>
<dbReference type="EMBL" id="WOSW01000049">
    <property type="protein sequence ID" value="NHO34030.1"/>
    <property type="molecule type" value="Genomic_DNA"/>
</dbReference>
<dbReference type="Proteomes" id="UP000615326">
    <property type="component" value="Unassembled WGS sequence"/>
</dbReference>
<dbReference type="Pfam" id="PF03061">
    <property type="entry name" value="4HBT"/>
    <property type="match status" value="1"/>
</dbReference>
<comment type="caution">
    <text evidence="4">The sequence shown here is derived from an EMBL/GenBank/DDBJ whole genome shotgun (WGS) entry which is preliminary data.</text>
</comment>
<evidence type="ECO:0000256" key="1">
    <source>
        <dbReference type="ARBA" id="ARBA00008324"/>
    </source>
</evidence>
<gene>
    <name evidence="4" type="ORF">GOB84_16065</name>
</gene>
<proteinExistence type="inferred from homology"/>
<evidence type="ECO:0000313" key="5">
    <source>
        <dbReference type="Proteomes" id="UP000615326"/>
    </source>
</evidence>
<reference evidence="4 5" key="1">
    <citation type="journal article" date="2020" name="Int. J. Syst. Evol. Microbiol.">
        <title>Novel acetic acid bacteria from cider fermentations: Acetobacter conturbans sp. nov. and Acetobacter fallax sp. nov.</title>
        <authorList>
            <person name="Sombolestani A.S."/>
            <person name="Cleenwerck I."/>
            <person name="Cnockaert M."/>
            <person name="Borremans W."/>
            <person name="Wieme A.D."/>
            <person name="De Vuyst L."/>
            <person name="Vandamme P."/>
        </authorList>
    </citation>
    <scope>NUCLEOTIDE SEQUENCE [LARGE SCALE GENOMIC DNA]</scope>
    <source>
        <strain evidence="4 5">LMG 1637</strain>
    </source>
</reference>
<dbReference type="CDD" id="cd03443">
    <property type="entry name" value="PaaI_thioesterase"/>
    <property type="match status" value="1"/>
</dbReference>
<keyword evidence="2" id="KW-0378">Hydrolase</keyword>
<dbReference type="Gene3D" id="3.10.129.10">
    <property type="entry name" value="Hotdog Thioesterase"/>
    <property type="match status" value="1"/>
</dbReference>
<evidence type="ECO:0000256" key="2">
    <source>
        <dbReference type="ARBA" id="ARBA00022801"/>
    </source>
</evidence>
<accession>A0ABX0KC88</accession>
<organism evidence="4 5">
    <name type="scientific">Acetobacter fallax</name>
    <dbReference type="NCBI Taxonomy" id="1737473"/>
    <lineage>
        <taxon>Bacteria</taxon>
        <taxon>Pseudomonadati</taxon>
        <taxon>Pseudomonadota</taxon>
        <taxon>Alphaproteobacteria</taxon>
        <taxon>Acetobacterales</taxon>
        <taxon>Acetobacteraceae</taxon>
        <taxon>Acetobacter</taxon>
    </lineage>
</organism>
<protein>
    <submittedName>
        <fullName evidence="4">Hotdog fold thioesterase</fullName>
    </submittedName>
</protein>
<sequence length="167" mass="18274">MPPATGHFESSSPERDDFIPIPVFDASGFDTLTGSFKVRDEHGRLVAGFQVEPRHCNHTGTCHGGMLATICDGYMAVAAMYEHDLQVPILPTMSLTVDFLAPGRVGAWVEFRADVLRVTRNAVFVQGLGRVGNDPIVRASGVFKRPAPNPDGLDAGRELRRFLRKPE</sequence>
<evidence type="ECO:0000313" key="4">
    <source>
        <dbReference type="EMBL" id="NHO34030.1"/>
    </source>
</evidence>
<dbReference type="PANTHER" id="PTHR21660">
    <property type="entry name" value="THIOESTERASE SUPERFAMILY MEMBER-RELATED"/>
    <property type="match status" value="1"/>
</dbReference>
<dbReference type="InterPro" id="IPR029069">
    <property type="entry name" value="HotDog_dom_sf"/>
</dbReference>
<dbReference type="NCBIfam" id="TIGR00369">
    <property type="entry name" value="unchar_dom_1"/>
    <property type="match status" value="1"/>
</dbReference>
<dbReference type="InterPro" id="IPR039298">
    <property type="entry name" value="ACOT13"/>
</dbReference>
<dbReference type="SUPFAM" id="SSF54637">
    <property type="entry name" value="Thioesterase/thiol ester dehydrase-isomerase"/>
    <property type="match status" value="1"/>
</dbReference>
<comment type="similarity">
    <text evidence="1">Belongs to the thioesterase PaaI family.</text>
</comment>
<dbReference type="InterPro" id="IPR006683">
    <property type="entry name" value="Thioestr_dom"/>
</dbReference>
<dbReference type="PANTHER" id="PTHR21660:SF1">
    <property type="entry name" value="ACYL-COENZYME A THIOESTERASE 13"/>
    <property type="match status" value="1"/>
</dbReference>
<evidence type="ECO:0000259" key="3">
    <source>
        <dbReference type="Pfam" id="PF03061"/>
    </source>
</evidence>